<evidence type="ECO:0000313" key="4">
    <source>
        <dbReference type="Proteomes" id="UP001140206"/>
    </source>
</evidence>
<dbReference type="InterPro" id="IPR012416">
    <property type="entry name" value="CBP60"/>
</dbReference>
<keyword evidence="4" id="KW-1185">Reference proteome</keyword>
<gene>
    <name evidence="3" type="ORF">LUZ62_065198</name>
</gene>
<dbReference type="InterPro" id="IPR046831">
    <property type="entry name" value="Calmodulin_bind_N"/>
</dbReference>
<sequence length="471" mass="54208">MVYSQSLFLRDRSNNWSNRNPPPRLTITTPPPSVVVSVARTGSSETGNVSPTIRRWQATFQVIRQDRRLLNEFLRRLQTRGDVFGRYFLLRFEDTFRQVVRQELHQVFTYLNLPPRLLPDQPARYSLRFINSVKSPTYTTEKVEPIQVVIYDSYTKKVSPDCPFSSAKVRFTVLNAEFWKNKGETWSRREFSDSILSDRVGKFPILTCGSRTFQLKDGVGASEEISFGDNSSWTKSGFRLGVMVEVEQEENGERVQEGVSESFRVLDRRGKASQKPKQLKLDHKVHNLKKIGKDRASRLEKYKINTVEDFLSLYYHDQSELREILGIKSETDKEWETMVKHAMECADEFHALKGTSQPQLVSMDTEVNNLNTNTSQFNSEYPISNNMNFASPQEADVHERTSHHLIISSELSVHTSGSNGLSFVGSGSSQPNPYENYSIDSGFRLSIGKECIFPWKWRAPCSWFKLIRVKL</sequence>
<dbReference type="Pfam" id="PF07887">
    <property type="entry name" value="Calmodulin_bind"/>
    <property type="match status" value="1"/>
</dbReference>
<dbReference type="PANTHER" id="PTHR31713">
    <property type="entry name" value="OS02G0177800 PROTEIN"/>
    <property type="match status" value="1"/>
</dbReference>
<proteinExistence type="predicted"/>
<organism evidence="3 4">
    <name type="scientific">Rhynchospora pubera</name>
    <dbReference type="NCBI Taxonomy" id="906938"/>
    <lineage>
        <taxon>Eukaryota</taxon>
        <taxon>Viridiplantae</taxon>
        <taxon>Streptophyta</taxon>
        <taxon>Embryophyta</taxon>
        <taxon>Tracheophyta</taxon>
        <taxon>Spermatophyta</taxon>
        <taxon>Magnoliopsida</taxon>
        <taxon>Liliopsida</taxon>
        <taxon>Poales</taxon>
        <taxon>Cyperaceae</taxon>
        <taxon>Cyperoideae</taxon>
        <taxon>Rhynchosporeae</taxon>
        <taxon>Rhynchospora</taxon>
    </lineage>
</organism>
<feature type="domain" description="Calmodulin binding protein-like N-terminal" evidence="1">
    <location>
        <begin position="126"/>
        <end position="267"/>
    </location>
</feature>
<dbReference type="Pfam" id="PF20451">
    <property type="entry name" value="Calmod_bind_M"/>
    <property type="match status" value="1"/>
</dbReference>
<dbReference type="AlphaFoldDB" id="A0AAV8ERS2"/>
<dbReference type="GO" id="GO:0043565">
    <property type="term" value="F:sequence-specific DNA binding"/>
    <property type="evidence" value="ECO:0007669"/>
    <property type="project" value="TreeGrafter"/>
</dbReference>
<dbReference type="GO" id="GO:0005634">
    <property type="term" value="C:nucleus"/>
    <property type="evidence" value="ECO:0007669"/>
    <property type="project" value="TreeGrafter"/>
</dbReference>
<name>A0AAV8ERS2_9POAL</name>
<dbReference type="GO" id="GO:0080142">
    <property type="term" value="P:regulation of salicylic acid biosynthetic process"/>
    <property type="evidence" value="ECO:0007669"/>
    <property type="project" value="TreeGrafter"/>
</dbReference>
<reference evidence="3" key="1">
    <citation type="submission" date="2022-08" db="EMBL/GenBank/DDBJ databases">
        <authorList>
            <person name="Marques A."/>
        </authorList>
    </citation>
    <scope>NUCLEOTIDE SEQUENCE</scope>
    <source>
        <strain evidence="3">RhyPub2mFocal</strain>
        <tissue evidence="3">Leaves</tissue>
    </source>
</reference>
<comment type="caution">
    <text evidence="3">The sequence shown here is derived from an EMBL/GenBank/DDBJ whole genome shotgun (WGS) entry which is preliminary data.</text>
</comment>
<dbReference type="PANTHER" id="PTHR31713:SF43">
    <property type="entry name" value="CALMODULIN-BINDING PROTEIN 60 G"/>
    <property type="match status" value="1"/>
</dbReference>
<accession>A0AAV8ERS2</accession>
<evidence type="ECO:0000259" key="2">
    <source>
        <dbReference type="Pfam" id="PF20451"/>
    </source>
</evidence>
<dbReference type="Proteomes" id="UP001140206">
    <property type="component" value="Chromosome 3"/>
</dbReference>
<dbReference type="EMBL" id="JAMFTS010000003">
    <property type="protein sequence ID" value="KAJ4780941.1"/>
    <property type="molecule type" value="Genomic_DNA"/>
</dbReference>
<dbReference type="GO" id="GO:0005516">
    <property type="term" value="F:calmodulin binding"/>
    <property type="evidence" value="ECO:0007669"/>
    <property type="project" value="InterPro"/>
</dbReference>
<evidence type="ECO:0000313" key="3">
    <source>
        <dbReference type="EMBL" id="KAJ4780941.1"/>
    </source>
</evidence>
<dbReference type="InterPro" id="IPR046830">
    <property type="entry name" value="Calmod_bind_M"/>
</dbReference>
<dbReference type="GO" id="GO:0003700">
    <property type="term" value="F:DNA-binding transcription factor activity"/>
    <property type="evidence" value="ECO:0007669"/>
    <property type="project" value="TreeGrafter"/>
</dbReference>
<evidence type="ECO:0000259" key="1">
    <source>
        <dbReference type="Pfam" id="PF07887"/>
    </source>
</evidence>
<feature type="domain" description="Calmodulin binding protein central" evidence="2">
    <location>
        <begin position="281"/>
        <end position="345"/>
    </location>
</feature>
<protein>
    <submittedName>
        <fullName evidence="3">Uncharacterized protein</fullName>
    </submittedName>
</protein>